<evidence type="ECO:0000256" key="2">
    <source>
        <dbReference type="ARBA" id="ARBA00022553"/>
    </source>
</evidence>
<keyword evidence="2" id="KW-0597">Phosphoprotein</keyword>
<protein>
    <submittedName>
        <fullName evidence="6">Amino acid adenylation domain-containing protein/thioester reductase-like protein</fullName>
    </submittedName>
</protein>
<dbReference type="SUPFAM" id="SSF56801">
    <property type="entry name" value="Acetyl-CoA synthetase-like"/>
    <property type="match status" value="1"/>
</dbReference>
<dbReference type="Pfam" id="PF07993">
    <property type="entry name" value="NAD_binding_4"/>
    <property type="match status" value="1"/>
</dbReference>
<proteinExistence type="predicted"/>
<sequence length="1035" mass="110615">MTPDLHHGVGADQRDLADAVHAWNRTDAAYPRELTIDVLLDDVAAAHADHLAVCWDGGSWTYAEFVELSDRIAGGLIAAGVTADTVVALIGPRSAQACAAMVAVLKTGAAYLPLDESLPEARLHLMVEIARPVVGIRLPGAGEATAGLLPIADFADLAAHAPAAPDRKGADPGSAAYVMFTSGTTGRPKAVVVTHRGVVRLSVNNGFFRLRPQDRVMHAASISFDAATLELWPTLLNGATVLIAETELLLAAAALRTWIDQRKPTALFVTTSVFHRLALDRPDVFAGIGQVLTGGEAMNPHLARQVLRHGPPGRLVNCYGPTENTVVATAHDVTEVSLGDADVPIGRPIANTTCYVMTADGALAPPGAEGELYVGGDGLATGYLDDPAETAARFVTAAPTGRPLRLYRTGDIVTWSDDGVLHYRGRNDQQAKVRGVRLNLDEISTALSQCDGVGNAAVVTVDDEVSRTLVAFYTAADAVSAPTRTVLRRQLAGILPAVAVPAGFHLLPQIPLQPSGKVDEAALRRLAVESSAPVDRTGAELPDRVASLWREVLRLGGTAVGADFFDDGGDSLRAAQLTNQVIVSLGLDPAYGRYLIDSLLRQPSLDGFTDAVARAAGGIAAVDGGAEDDARWLADIHLHAAGATADREAPQWRNPEHLLLTGGTGFFGSYLLRSLLDRTGSQIHCLVRARDDAHALARLQQAQQRYGHRGGLPLDRVRAVAGDLRTRRFGWDDQRWQEFTTRIDVVHHSGAHVNFIYPYEALRPTNVDGVRNLIEFARTGRGIPVHYISTIAVLAGSGSAGIGQVTEDTPLGHVQRLSMGYPESKWVAEQLLRTAYAEGLPVVIHRPYEISGNTVDGTWNTEAAICAFFKAIAEMGSAPDIDLPLDFVPADYLADAVAHLATTRAPAGQTYHLTNPQFASLDAMVRRLRAHGYPVAVQPYRQWVGALTEFAADHPEHPIVAFVPIFTNHAAARDITVKELYVEGTFPAFTRTHADRDLADAGLTCPPVDADMLDGYIAYFQRCGFLAPATAGLKH</sequence>
<dbReference type="SUPFAM" id="SSF51735">
    <property type="entry name" value="NAD(P)-binding Rossmann-fold domains"/>
    <property type="match status" value="1"/>
</dbReference>
<dbReference type="CDD" id="cd05235">
    <property type="entry name" value="SDR_e1"/>
    <property type="match status" value="1"/>
</dbReference>
<feature type="domain" description="Thioester reductase (TE)" evidence="4">
    <location>
        <begin position="660"/>
        <end position="897"/>
    </location>
</feature>
<reference evidence="6 7" key="1">
    <citation type="submission" date="2020-08" db="EMBL/GenBank/DDBJ databases">
        <title>Sequencing the genomes of 1000 actinobacteria strains.</title>
        <authorList>
            <person name="Klenk H.-P."/>
        </authorList>
    </citation>
    <scope>NUCLEOTIDE SEQUENCE [LARGE SCALE GENOMIC DNA]</scope>
    <source>
        <strain evidence="6 7">DSM 45362</strain>
    </source>
</reference>
<dbReference type="AlphaFoldDB" id="A0A841BIV1"/>
<evidence type="ECO:0000259" key="3">
    <source>
        <dbReference type="Pfam" id="PF00501"/>
    </source>
</evidence>
<dbReference type="PANTHER" id="PTHR44845:SF6">
    <property type="entry name" value="BETA-ALANINE-ACTIVATING ENZYME"/>
    <property type="match status" value="1"/>
</dbReference>
<dbReference type="Gene3D" id="3.40.50.720">
    <property type="entry name" value="NAD(P)-binding Rossmann-like Domain"/>
    <property type="match status" value="1"/>
</dbReference>
<organism evidence="6 7">
    <name type="scientific">Allocatelliglobosispora scoriae</name>
    <dbReference type="NCBI Taxonomy" id="643052"/>
    <lineage>
        <taxon>Bacteria</taxon>
        <taxon>Bacillati</taxon>
        <taxon>Actinomycetota</taxon>
        <taxon>Actinomycetes</taxon>
        <taxon>Micromonosporales</taxon>
        <taxon>Micromonosporaceae</taxon>
        <taxon>Allocatelliglobosispora</taxon>
    </lineage>
</organism>
<dbReference type="Proteomes" id="UP000587527">
    <property type="component" value="Unassembled WGS sequence"/>
</dbReference>
<feature type="domain" description="AMP-dependent synthetase/ligase" evidence="3">
    <location>
        <begin position="41"/>
        <end position="384"/>
    </location>
</feature>
<dbReference type="SUPFAM" id="SSF47336">
    <property type="entry name" value="ACP-like"/>
    <property type="match status" value="1"/>
</dbReference>
<dbReference type="InterPro" id="IPR025110">
    <property type="entry name" value="AMP-bd_C"/>
</dbReference>
<dbReference type="Gene3D" id="3.30.300.30">
    <property type="match status" value="1"/>
</dbReference>
<dbReference type="Gene3D" id="3.40.50.980">
    <property type="match status" value="2"/>
</dbReference>
<dbReference type="RefSeq" id="WP_184830918.1">
    <property type="nucleotide sequence ID" value="NZ_JACHMN010000001.1"/>
</dbReference>
<gene>
    <name evidence="6" type="ORF">F4553_000210</name>
</gene>
<dbReference type="Pfam" id="PF13193">
    <property type="entry name" value="AMP-binding_C"/>
    <property type="match status" value="1"/>
</dbReference>
<keyword evidence="1" id="KW-0596">Phosphopantetheine</keyword>
<keyword evidence="7" id="KW-1185">Reference proteome</keyword>
<evidence type="ECO:0000256" key="1">
    <source>
        <dbReference type="ARBA" id="ARBA00022450"/>
    </source>
</evidence>
<dbReference type="InterPro" id="IPR045851">
    <property type="entry name" value="AMP-bd_C_sf"/>
</dbReference>
<dbReference type="InterPro" id="IPR010071">
    <property type="entry name" value="AA_adenyl_dom"/>
</dbReference>
<dbReference type="PANTHER" id="PTHR44845">
    <property type="entry name" value="CARRIER DOMAIN-CONTAINING PROTEIN"/>
    <property type="match status" value="1"/>
</dbReference>
<dbReference type="InterPro" id="IPR013120">
    <property type="entry name" value="FAR_NAD-bd"/>
</dbReference>
<dbReference type="InterPro" id="IPR036291">
    <property type="entry name" value="NAD(P)-bd_dom_sf"/>
</dbReference>
<dbReference type="Gene3D" id="1.10.1200.10">
    <property type="entry name" value="ACP-like"/>
    <property type="match status" value="1"/>
</dbReference>
<evidence type="ECO:0000259" key="4">
    <source>
        <dbReference type="Pfam" id="PF07993"/>
    </source>
</evidence>
<accession>A0A841BIV1</accession>
<evidence type="ECO:0000259" key="5">
    <source>
        <dbReference type="Pfam" id="PF13193"/>
    </source>
</evidence>
<dbReference type="InterPro" id="IPR020845">
    <property type="entry name" value="AMP-binding_CS"/>
</dbReference>
<feature type="domain" description="AMP-binding enzyme C-terminal" evidence="5">
    <location>
        <begin position="442"/>
        <end position="517"/>
    </location>
</feature>
<name>A0A841BIV1_9ACTN</name>
<evidence type="ECO:0000313" key="6">
    <source>
        <dbReference type="EMBL" id="MBB5866831.1"/>
    </source>
</evidence>
<dbReference type="Gene3D" id="2.30.38.10">
    <property type="entry name" value="Luciferase, Domain 3"/>
    <property type="match status" value="1"/>
</dbReference>
<dbReference type="InterPro" id="IPR010080">
    <property type="entry name" value="Thioester_reductase-like_dom"/>
</dbReference>
<dbReference type="EMBL" id="JACHMN010000001">
    <property type="protein sequence ID" value="MBB5866831.1"/>
    <property type="molecule type" value="Genomic_DNA"/>
</dbReference>
<comment type="caution">
    <text evidence="6">The sequence shown here is derived from an EMBL/GenBank/DDBJ whole genome shotgun (WGS) entry which is preliminary data.</text>
</comment>
<dbReference type="PROSITE" id="PS00455">
    <property type="entry name" value="AMP_BINDING"/>
    <property type="match status" value="1"/>
</dbReference>
<evidence type="ECO:0000313" key="7">
    <source>
        <dbReference type="Proteomes" id="UP000587527"/>
    </source>
</evidence>
<dbReference type="NCBIfam" id="TIGR01733">
    <property type="entry name" value="AA-adenyl-dom"/>
    <property type="match status" value="1"/>
</dbReference>
<dbReference type="Pfam" id="PF00501">
    <property type="entry name" value="AMP-binding"/>
    <property type="match status" value="1"/>
</dbReference>
<dbReference type="InterPro" id="IPR000873">
    <property type="entry name" value="AMP-dep_synth/lig_dom"/>
</dbReference>
<dbReference type="CDD" id="cd12117">
    <property type="entry name" value="A_NRPS_Srf_like"/>
    <property type="match status" value="1"/>
</dbReference>
<dbReference type="InterPro" id="IPR036736">
    <property type="entry name" value="ACP-like_sf"/>
</dbReference>
<dbReference type="NCBIfam" id="TIGR01746">
    <property type="entry name" value="Thioester-redct"/>
    <property type="match status" value="1"/>
</dbReference>